<sequence>MKRKFLEDLKLEKETIDKIMDEHGKDVTKLTTERDNFKNQYETAQTALKGFEGVDVNELQTKISTLNTQLANKDTEWQGKLDELEFSGLLKDAVKGAGARNDKAVIALLDVANLKNSKNRQADITTALEAVKKDNAYLFQDSKTPYVVSRTEGPNQNTADQKDQANAAFRSLFGKE</sequence>
<evidence type="ECO:0000313" key="2">
    <source>
        <dbReference type="EMBL" id="KGJ52317.1"/>
    </source>
</evidence>
<reference evidence="2 3" key="1">
    <citation type="submission" date="2014-08" db="EMBL/GenBank/DDBJ databases">
        <title>Clostridium innocuum, an unnegligible vancomycin-resistant pathogen causing extra-intestinal infections.</title>
        <authorList>
            <person name="Feng Y."/>
            <person name="Chiu C.-H."/>
        </authorList>
    </citation>
    <scope>NUCLEOTIDE SEQUENCE [LARGE SCALE GENOMIC DNA]</scope>
    <source>
        <strain evidence="2 3">AN88</strain>
    </source>
</reference>
<gene>
    <name evidence="2" type="ORF">CIAN88_15330</name>
</gene>
<dbReference type="AlphaFoldDB" id="A0A099I4Z7"/>
<evidence type="ECO:0008006" key="4">
    <source>
        <dbReference type="Google" id="ProtNLM"/>
    </source>
</evidence>
<feature type="coiled-coil region" evidence="1">
    <location>
        <begin position="27"/>
        <end position="76"/>
    </location>
</feature>
<proteinExistence type="predicted"/>
<dbReference type="Proteomes" id="UP000030008">
    <property type="component" value="Unassembled WGS sequence"/>
</dbReference>
<organism evidence="2 3">
    <name type="scientific">Clostridium innocuum</name>
    <dbReference type="NCBI Taxonomy" id="1522"/>
    <lineage>
        <taxon>Bacteria</taxon>
        <taxon>Bacillati</taxon>
        <taxon>Bacillota</taxon>
        <taxon>Clostridia</taxon>
        <taxon>Eubacteriales</taxon>
        <taxon>Clostridiaceae</taxon>
        <taxon>Clostridium</taxon>
    </lineage>
</organism>
<keyword evidence="1" id="KW-0175">Coiled coil</keyword>
<dbReference type="RefSeq" id="WP_002605919.1">
    <property type="nucleotide sequence ID" value="NZ_JAJTIT010000018.1"/>
</dbReference>
<protein>
    <recommendedName>
        <fullName evidence="4">Phage minor structural protein GP20</fullName>
    </recommendedName>
</protein>
<evidence type="ECO:0000313" key="3">
    <source>
        <dbReference type="Proteomes" id="UP000030008"/>
    </source>
</evidence>
<dbReference type="InterPro" id="IPR009636">
    <property type="entry name" value="SCAF"/>
</dbReference>
<dbReference type="EMBL" id="JQIF01000072">
    <property type="protein sequence ID" value="KGJ52317.1"/>
    <property type="molecule type" value="Genomic_DNA"/>
</dbReference>
<evidence type="ECO:0000256" key="1">
    <source>
        <dbReference type="SAM" id="Coils"/>
    </source>
</evidence>
<name>A0A099I4Z7_CLOIN</name>
<comment type="caution">
    <text evidence="2">The sequence shown here is derived from an EMBL/GenBank/DDBJ whole genome shotgun (WGS) entry which is preliminary data.</text>
</comment>
<dbReference type="Pfam" id="PF06810">
    <property type="entry name" value="Phage_scaffold"/>
    <property type="match status" value="1"/>
</dbReference>
<accession>A0A099I4Z7</accession>